<dbReference type="RefSeq" id="WP_186921336.1">
    <property type="nucleotide sequence ID" value="NZ_JACOFW010000002.1"/>
</dbReference>
<gene>
    <name evidence="1" type="ORF">H8K52_03110</name>
</gene>
<organism evidence="1 2">
    <name type="scientific">Undibacterium seohonense</name>
    <dbReference type="NCBI Taxonomy" id="1344950"/>
    <lineage>
        <taxon>Bacteria</taxon>
        <taxon>Pseudomonadati</taxon>
        <taxon>Pseudomonadota</taxon>
        <taxon>Betaproteobacteria</taxon>
        <taxon>Burkholderiales</taxon>
        <taxon>Oxalobacteraceae</taxon>
        <taxon>Undibacterium</taxon>
    </lineage>
</organism>
<reference evidence="1 2" key="1">
    <citation type="submission" date="2020-08" db="EMBL/GenBank/DDBJ databases">
        <title>Novel species isolated from subtropical streams in China.</title>
        <authorList>
            <person name="Lu H."/>
        </authorList>
    </citation>
    <scope>NUCLEOTIDE SEQUENCE [LARGE SCALE GENOMIC DNA]</scope>
    <source>
        <strain evidence="1 2">KACC 16656</strain>
    </source>
</reference>
<dbReference type="EMBL" id="JACOFW010000002">
    <property type="protein sequence ID" value="MBC3806335.1"/>
    <property type="molecule type" value="Genomic_DNA"/>
</dbReference>
<proteinExistence type="predicted"/>
<accession>A0ABR6X187</accession>
<name>A0ABR6X187_9BURK</name>
<comment type="caution">
    <text evidence="1">The sequence shown here is derived from an EMBL/GenBank/DDBJ whole genome shotgun (WGS) entry which is preliminary data.</text>
</comment>
<sequence length="236" mass="26121">MSNTELAYRATLAEACTWLQTQTGKPWSLSSLIGHGITPFVWLDYDEHFPELFGDATGGYAAPIFFQGDTQRLAAGSADVLISMTKDADNIAIQLPPPGIRVPLDNLRFLRKDLHRLSEQIKLDAAPAQVQKVVISESTKGITKDQVLLVFGGLVKLNLEAALMSAEALFGDEGARIKPGAKAAKNKWLWNPVTLALGLHENYRVPMSRLKRVFLEHACLSPWTRQWQETLDLLGE</sequence>
<protein>
    <submittedName>
        <fullName evidence="1">Uncharacterized protein</fullName>
    </submittedName>
</protein>
<evidence type="ECO:0000313" key="1">
    <source>
        <dbReference type="EMBL" id="MBC3806335.1"/>
    </source>
</evidence>
<keyword evidence="2" id="KW-1185">Reference proteome</keyword>
<dbReference type="Proteomes" id="UP000648257">
    <property type="component" value="Unassembled WGS sequence"/>
</dbReference>
<evidence type="ECO:0000313" key="2">
    <source>
        <dbReference type="Proteomes" id="UP000648257"/>
    </source>
</evidence>